<evidence type="ECO:0000313" key="3">
    <source>
        <dbReference type="Proteomes" id="UP001243330"/>
    </source>
</evidence>
<feature type="compositionally biased region" description="Pro residues" evidence="1">
    <location>
        <begin position="126"/>
        <end position="139"/>
    </location>
</feature>
<organism evidence="2 3">
    <name type="scientific">Colletotrichum chrysophilum</name>
    <dbReference type="NCBI Taxonomy" id="1836956"/>
    <lineage>
        <taxon>Eukaryota</taxon>
        <taxon>Fungi</taxon>
        <taxon>Dikarya</taxon>
        <taxon>Ascomycota</taxon>
        <taxon>Pezizomycotina</taxon>
        <taxon>Sordariomycetes</taxon>
        <taxon>Hypocreomycetidae</taxon>
        <taxon>Glomerellales</taxon>
        <taxon>Glomerellaceae</taxon>
        <taxon>Colletotrichum</taxon>
        <taxon>Colletotrichum gloeosporioides species complex</taxon>
    </lineage>
</organism>
<keyword evidence="3" id="KW-1185">Reference proteome</keyword>
<name>A0AAD8ZZ15_9PEZI</name>
<evidence type="ECO:0000313" key="2">
    <source>
        <dbReference type="EMBL" id="KAK1837969.1"/>
    </source>
</evidence>
<protein>
    <submittedName>
        <fullName evidence="2">Uncharacterized protein</fullName>
    </submittedName>
</protein>
<dbReference type="Proteomes" id="UP001243330">
    <property type="component" value="Unassembled WGS sequence"/>
</dbReference>
<reference evidence="2" key="1">
    <citation type="submission" date="2023-01" db="EMBL/GenBank/DDBJ databases">
        <title>Colletotrichum chrysophilum M932 genome sequence.</title>
        <authorList>
            <person name="Baroncelli R."/>
        </authorList>
    </citation>
    <scope>NUCLEOTIDE SEQUENCE</scope>
    <source>
        <strain evidence="2">M932</strain>
    </source>
</reference>
<feature type="region of interest" description="Disordered" evidence="1">
    <location>
        <begin position="84"/>
        <end position="139"/>
    </location>
</feature>
<evidence type="ECO:0000256" key="1">
    <source>
        <dbReference type="SAM" id="MobiDB-lite"/>
    </source>
</evidence>
<sequence>MCVQQKRERKIMASAAPWNRGEERRVKTEWRTSVVENGVRRRGERTAGKRFSSDALHGDGALWRAAFDLVVRIVKGRDTGPWCHGATVPRSTGISVKDDTNTNTGRGRYGSPKRQAAREEPLTPSTVPPPPPPPPPPCVIPQLQLAAAPRKRSRSMLLSLQHLSWQARTGNSQPPVVTGTLYVWLGARFGG</sequence>
<proteinExistence type="predicted"/>
<dbReference type="AlphaFoldDB" id="A0AAD8ZZ15"/>
<gene>
    <name evidence="2" type="ORF">CCHR01_19406</name>
</gene>
<dbReference type="EMBL" id="JAQOWY010000946">
    <property type="protein sequence ID" value="KAK1837969.1"/>
    <property type="molecule type" value="Genomic_DNA"/>
</dbReference>
<comment type="caution">
    <text evidence="2">The sequence shown here is derived from an EMBL/GenBank/DDBJ whole genome shotgun (WGS) entry which is preliminary data.</text>
</comment>
<accession>A0AAD8ZZ15</accession>